<organism evidence="2 3">
    <name type="scientific">Corynespora cassiicola Philippines</name>
    <dbReference type="NCBI Taxonomy" id="1448308"/>
    <lineage>
        <taxon>Eukaryota</taxon>
        <taxon>Fungi</taxon>
        <taxon>Dikarya</taxon>
        <taxon>Ascomycota</taxon>
        <taxon>Pezizomycotina</taxon>
        <taxon>Dothideomycetes</taxon>
        <taxon>Pleosporomycetidae</taxon>
        <taxon>Pleosporales</taxon>
        <taxon>Corynesporascaceae</taxon>
        <taxon>Corynespora</taxon>
    </lineage>
</organism>
<dbReference type="PANTHER" id="PTHR31126:SF1">
    <property type="entry name" value="TYROSINE SPECIFIC PROTEIN PHOSPHATASES DOMAIN-CONTAINING PROTEIN"/>
    <property type="match status" value="1"/>
</dbReference>
<dbReference type="AlphaFoldDB" id="A0A2T2N3D1"/>
<dbReference type="OrthoDB" id="449382at2759"/>
<dbReference type="Pfam" id="PF13350">
    <property type="entry name" value="Y_phosphatase3"/>
    <property type="match status" value="1"/>
</dbReference>
<accession>A0A2T2N3D1</accession>
<gene>
    <name evidence="2" type="ORF">BS50DRAFT_656007</name>
</gene>
<dbReference type="InterPro" id="IPR029021">
    <property type="entry name" value="Prot-tyrosine_phosphatase-like"/>
</dbReference>
<dbReference type="PROSITE" id="PS00383">
    <property type="entry name" value="TYR_PHOSPHATASE_1"/>
    <property type="match status" value="1"/>
</dbReference>
<dbReference type="InterPro" id="IPR000387">
    <property type="entry name" value="Tyr_Pase_dom"/>
</dbReference>
<protein>
    <submittedName>
        <fullName evidence="2">Putative tyrosine-protein phosphatase</fullName>
    </submittedName>
</protein>
<dbReference type="InterPro" id="IPR026893">
    <property type="entry name" value="Tyr/Ser_Pase_IphP-type"/>
</dbReference>
<evidence type="ECO:0000313" key="3">
    <source>
        <dbReference type="Proteomes" id="UP000240883"/>
    </source>
</evidence>
<dbReference type="Proteomes" id="UP000240883">
    <property type="component" value="Unassembled WGS sequence"/>
</dbReference>
<dbReference type="GO" id="GO:0004721">
    <property type="term" value="F:phosphoprotein phosphatase activity"/>
    <property type="evidence" value="ECO:0007669"/>
    <property type="project" value="InterPro"/>
</dbReference>
<dbReference type="PANTHER" id="PTHR31126">
    <property type="entry name" value="TYROSINE-PROTEIN PHOSPHATASE"/>
    <property type="match status" value="1"/>
</dbReference>
<evidence type="ECO:0000259" key="1">
    <source>
        <dbReference type="PROSITE" id="PS50056"/>
    </source>
</evidence>
<keyword evidence="3" id="KW-1185">Reference proteome</keyword>
<dbReference type="Gene3D" id="3.90.190.10">
    <property type="entry name" value="Protein tyrosine phosphatase superfamily"/>
    <property type="match status" value="1"/>
</dbReference>
<dbReference type="PROSITE" id="PS50056">
    <property type="entry name" value="TYR_PHOSPHATASE_2"/>
    <property type="match status" value="1"/>
</dbReference>
<dbReference type="SUPFAM" id="SSF52799">
    <property type="entry name" value="(Phosphotyrosine protein) phosphatases II"/>
    <property type="match status" value="1"/>
</dbReference>
<proteinExistence type="predicted"/>
<evidence type="ECO:0000313" key="2">
    <source>
        <dbReference type="EMBL" id="PSN59943.1"/>
    </source>
</evidence>
<dbReference type="EMBL" id="KZ678151">
    <property type="protein sequence ID" value="PSN59943.1"/>
    <property type="molecule type" value="Genomic_DNA"/>
</dbReference>
<name>A0A2T2N3D1_CORCC</name>
<feature type="domain" description="Tyrosine specific protein phosphatases" evidence="1">
    <location>
        <begin position="147"/>
        <end position="221"/>
    </location>
</feature>
<reference evidence="2 3" key="1">
    <citation type="journal article" date="2018" name="Front. Microbiol.">
        <title>Genome-Wide Analysis of Corynespora cassiicola Leaf Fall Disease Putative Effectors.</title>
        <authorList>
            <person name="Lopez D."/>
            <person name="Ribeiro S."/>
            <person name="Label P."/>
            <person name="Fumanal B."/>
            <person name="Venisse J.S."/>
            <person name="Kohler A."/>
            <person name="de Oliveira R.R."/>
            <person name="Labutti K."/>
            <person name="Lipzen A."/>
            <person name="Lail K."/>
            <person name="Bauer D."/>
            <person name="Ohm R.A."/>
            <person name="Barry K.W."/>
            <person name="Spatafora J."/>
            <person name="Grigoriev I.V."/>
            <person name="Martin F.M."/>
            <person name="Pujade-Renaud V."/>
        </authorList>
    </citation>
    <scope>NUCLEOTIDE SEQUENCE [LARGE SCALE GENOMIC DNA]</scope>
    <source>
        <strain evidence="2 3">Philippines</strain>
    </source>
</reference>
<dbReference type="InterPro" id="IPR016130">
    <property type="entry name" value="Tyr_Pase_AS"/>
</dbReference>
<dbReference type="STRING" id="1448308.A0A2T2N3D1"/>
<sequence>MPPREPTTETAHQPSSHPFHLVPGLSNFRDIGGWDIISSRNSPCGLQVRQGVLYRGSDTSRITPDGITTLQSLGIKTDFDLRSRQQIEKTGGFKDMGAWGISRKWSPVFAEEAYTEAAARKRYELYAGEGTDGIVAAFVEILEAGAHMFGDVLRHLLATVPRPGSSKAGVPALFMHCTTGNNRTGVFVSLLLMLLHVPEASIADEYALSEQGLAPTRHMNIERLLNKGAFYEYPAEEARRKCERMVGARRESMEALLAEVHRKWGGAEGYFRQDVGLADEEIGMLREVLTVQKRQDTATVGQ</sequence>